<dbReference type="GO" id="GO:0046872">
    <property type="term" value="F:metal ion binding"/>
    <property type="evidence" value="ECO:0007669"/>
    <property type="project" value="UniProtKB-KW"/>
</dbReference>
<evidence type="ECO:0000313" key="9">
    <source>
        <dbReference type="Proteomes" id="UP000277633"/>
    </source>
</evidence>
<sequence length="122" mass="14186">MLLDTYAWVEFFRGTKKGEMVKEILKSQCFTCAISLAELNEWCHREKLRSHKYLKMVKELSIIIVPDEAIYELAGRINFLQKKRVKGWGMVDSLILTTAKIYGLTIVTGDKHFKNIKNVVMM</sequence>
<evidence type="ECO:0000256" key="6">
    <source>
        <dbReference type="ARBA" id="ARBA00038093"/>
    </source>
</evidence>
<dbReference type="Gene3D" id="3.40.50.1010">
    <property type="entry name" value="5'-nuclease"/>
    <property type="match status" value="1"/>
</dbReference>
<evidence type="ECO:0000256" key="3">
    <source>
        <dbReference type="ARBA" id="ARBA00022723"/>
    </source>
</evidence>
<evidence type="ECO:0000313" key="8">
    <source>
        <dbReference type="EMBL" id="RLG68950.1"/>
    </source>
</evidence>
<dbReference type="Proteomes" id="UP000277633">
    <property type="component" value="Unassembled WGS sequence"/>
</dbReference>
<accession>A0A497JI41</accession>
<keyword evidence="3" id="KW-0479">Metal-binding</keyword>
<dbReference type="AlphaFoldDB" id="A0A497JI41"/>
<protein>
    <recommendedName>
        <fullName evidence="7">PIN domain-containing protein</fullName>
    </recommendedName>
</protein>
<keyword evidence="5" id="KW-0460">Magnesium</keyword>
<evidence type="ECO:0000259" key="7">
    <source>
        <dbReference type="Pfam" id="PF01850"/>
    </source>
</evidence>
<dbReference type="GO" id="GO:0004518">
    <property type="term" value="F:nuclease activity"/>
    <property type="evidence" value="ECO:0007669"/>
    <property type="project" value="UniProtKB-KW"/>
</dbReference>
<name>A0A497JI41_9ARCH</name>
<comment type="similarity">
    <text evidence="6">Belongs to the PINc/VapC protein family.</text>
</comment>
<gene>
    <name evidence="8" type="ORF">DRO07_02875</name>
</gene>
<dbReference type="PANTHER" id="PTHR33653">
    <property type="entry name" value="RIBONUCLEASE VAPC2"/>
    <property type="match status" value="1"/>
</dbReference>
<keyword evidence="4" id="KW-0378">Hydrolase</keyword>
<dbReference type="GO" id="GO:0016787">
    <property type="term" value="F:hydrolase activity"/>
    <property type="evidence" value="ECO:0007669"/>
    <property type="project" value="UniProtKB-KW"/>
</dbReference>
<evidence type="ECO:0000256" key="4">
    <source>
        <dbReference type="ARBA" id="ARBA00022801"/>
    </source>
</evidence>
<evidence type="ECO:0000256" key="2">
    <source>
        <dbReference type="ARBA" id="ARBA00022722"/>
    </source>
</evidence>
<evidence type="ECO:0000256" key="5">
    <source>
        <dbReference type="ARBA" id="ARBA00022842"/>
    </source>
</evidence>
<reference evidence="8 9" key="1">
    <citation type="submission" date="2018-06" db="EMBL/GenBank/DDBJ databases">
        <title>Extensive metabolic versatility and redundancy in microbially diverse, dynamic hydrothermal sediments.</title>
        <authorList>
            <person name="Dombrowski N."/>
            <person name="Teske A."/>
            <person name="Baker B.J."/>
        </authorList>
    </citation>
    <scope>NUCLEOTIDE SEQUENCE [LARGE SCALE GENOMIC DNA]</scope>
    <source>
        <strain evidence="8">B9_G13</strain>
    </source>
</reference>
<dbReference type="Pfam" id="PF01850">
    <property type="entry name" value="PIN"/>
    <property type="match status" value="1"/>
</dbReference>
<dbReference type="SUPFAM" id="SSF88723">
    <property type="entry name" value="PIN domain-like"/>
    <property type="match status" value="1"/>
</dbReference>
<organism evidence="8 9">
    <name type="scientific">Candidatus Iainarchaeum sp</name>
    <dbReference type="NCBI Taxonomy" id="3101447"/>
    <lineage>
        <taxon>Archaea</taxon>
        <taxon>Candidatus Iainarchaeota</taxon>
        <taxon>Candidatus Iainarchaeia</taxon>
        <taxon>Candidatus Iainarchaeales</taxon>
        <taxon>Candidatus Iainarchaeaceae</taxon>
        <taxon>Candidatus Iainarchaeum</taxon>
    </lineage>
</organism>
<dbReference type="InterPro" id="IPR002716">
    <property type="entry name" value="PIN_dom"/>
</dbReference>
<dbReference type="InterPro" id="IPR050556">
    <property type="entry name" value="Type_II_TA_system_RNase"/>
</dbReference>
<dbReference type="InterPro" id="IPR029060">
    <property type="entry name" value="PIN-like_dom_sf"/>
</dbReference>
<comment type="caution">
    <text evidence="8">The sequence shown here is derived from an EMBL/GenBank/DDBJ whole genome shotgun (WGS) entry which is preliminary data.</text>
</comment>
<keyword evidence="2" id="KW-0540">Nuclease</keyword>
<dbReference type="EMBL" id="QMWO01000108">
    <property type="protein sequence ID" value="RLG68950.1"/>
    <property type="molecule type" value="Genomic_DNA"/>
</dbReference>
<proteinExistence type="inferred from homology"/>
<comment type="cofactor">
    <cofactor evidence="1">
        <name>Mg(2+)</name>
        <dbReference type="ChEBI" id="CHEBI:18420"/>
    </cofactor>
</comment>
<dbReference type="PANTHER" id="PTHR33653:SF1">
    <property type="entry name" value="RIBONUCLEASE VAPC2"/>
    <property type="match status" value="1"/>
</dbReference>
<feature type="domain" description="PIN" evidence="7">
    <location>
        <begin position="1"/>
        <end position="117"/>
    </location>
</feature>
<evidence type="ECO:0000256" key="1">
    <source>
        <dbReference type="ARBA" id="ARBA00001946"/>
    </source>
</evidence>